<evidence type="ECO:0008006" key="3">
    <source>
        <dbReference type="Google" id="ProtNLM"/>
    </source>
</evidence>
<accession>A0A0C3PH32</accession>
<evidence type="ECO:0000313" key="1">
    <source>
        <dbReference type="EMBL" id="KIO07726.1"/>
    </source>
</evidence>
<gene>
    <name evidence="1" type="ORF">M404DRAFT_8406</name>
</gene>
<dbReference type="OrthoDB" id="1878542at2759"/>
<dbReference type="InterPro" id="IPR036188">
    <property type="entry name" value="FAD/NAD-bd_sf"/>
</dbReference>
<organism evidence="1 2">
    <name type="scientific">Pisolithus tinctorius Marx 270</name>
    <dbReference type="NCBI Taxonomy" id="870435"/>
    <lineage>
        <taxon>Eukaryota</taxon>
        <taxon>Fungi</taxon>
        <taxon>Dikarya</taxon>
        <taxon>Basidiomycota</taxon>
        <taxon>Agaricomycotina</taxon>
        <taxon>Agaricomycetes</taxon>
        <taxon>Agaricomycetidae</taxon>
        <taxon>Boletales</taxon>
        <taxon>Sclerodermatineae</taxon>
        <taxon>Pisolithaceae</taxon>
        <taxon>Pisolithus</taxon>
    </lineage>
</organism>
<sequence>MCVCHREIKNWKMDTGDLLGHFTWQEAVMDEIGARFYLMHHACDPSGSAPPRVRLATGEVIHADLIVGADGTDGITREVVERCRVEDTIGEMSFDCVQPLFMTASATISREQLKKDPELDAFTRAECGGPQETPSRDVSHLSLAVYPEASRIRLDRPVGGNNIVGRCVGDAAHPPIHGTASSPCRGFQDIREEQCQTVHETEHTQMRMAWLPPGPREARDHRLQAMMLPKGWDEEDLRMQWEGVSRTFGYNAREAVEWWIIDYTR</sequence>
<dbReference type="SUPFAM" id="SSF51905">
    <property type="entry name" value="FAD/NAD(P)-binding domain"/>
    <property type="match status" value="1"/>
</dbReference>
<reference evidence="1 2" key="1">
    <citation type="submission" date="2014-04" db="EMBL/GenBank/DDBJ databases">
        <authorList>
            <consortium name="DOE Joint Genome Institute"/>
            <person name="Kuo A."/>
            <person name="Kohler A."/>
            <person name="Costa M.D."/>
            <person name="Nagy L.G."/>
            <person name="Floudas D."/>
            <person name="Copeland A."/>
            <person name="Barry K.W."/>
            <person name="Cichocki N."/>
            <person name="Veneault-Fourrey C."/>
            <person name="LaButti K."/>
            <person name="Lindquist E.A."/>
            <person name="Lipzen A."/>
            <person name="Lundell T."/>
            <person name="Morin E."/>
            <person name="Murat C."/>
            <person name="Sun H."/>
            <person name="Tunlid A."/>
            <person name="Henrissat B."/>
            <person name="Grigoriev I.V."/>
            <person name="Hibbett D.S."/>
            <person name="Martin F."/>
            <person name="Nordberg H.P."/>
            <person name="Cantor M.N."/>
            <person name="Hua S.X."/>
        </authorList>
    </citation>
    <scope>NUCLEOTIDE SEQUENCE [LARGE SCALE GENOMIC DNA]</scope>
    <source>
        <strain evidence="1 2">Marx 270</strain>
    </source>
</reference>
<reference evidence="2" key="2">
    <citation type="submission" date="2015-01" db="EMBL/GenBank/DDBJ databases">
        <title>Evolutionary Origins and Diversification of the Mycorrhizal Mutualists.</title>
        <authorList>
            <consortium name="DOE Joint Genome Institute"/>
            <consortium name="Mycorrhizal Genomics Consortium"/>
            <person name="Kohler A."/>
            <person name="Kuo A."/>
            <person name="Nagy L.G."/>
            <person name="Floudas D."/>
            <person name="Copeland A."/>
            <person name="Barry K.W."/>
            <person name="Cichocki N."/>
            <person name="Veneault-Fourrey C."/>
            <person name="LaButti K."/>
            <person name="Lindquist E.A."/>
            <person name="Lipzen A."/>
            <person name="Lundell T."/>
            <person name="Morin E."/>
            <person name="Murat C."/>
            <person name="Riley R."/>
            <person name="Ohm R."/>
            <person name="Sun H."/>
            <person name="Tunlid A."/>
            <person name="Henrissat B."/>
            <person name="Grigoriev I.V."/>
            <person name="Hibbett D.S."/>
            <person name="Martin F."/>
        </authorList>
    </citation>
    <scope>NUCLEOTIDE SEQUENCE [LARGE SCALE GENOMIC DNA]</scope>
    <source>
        <strain evidence="2">Marx 270</strain>
    </source>
</reference>
<dbReference type="STRING" id="870435.A0A0C3PH32"/>
<dbReference type="InParanoid" id="A0A0C3PH32"/>
<evidence type="ECO:0000313" key="2">
    <source>
        <dbReference type="Proteomes" id="UP000054217"/>
    </source>
</evidence>
<dbReference type="Proteomes" id="UP000054217">
    <property type="component" value="Unassembled WGS sequence"/>
</dbReference>
<dbReference type="Gene3D" id="3.50.50.60">
    <property type="entry name" value="FAD/NAD(P)-binding domain"/>
    <property type="match status" value="1"/>
</dbReference>
<keyword evidence="2" id="KW-1185">Reference proteome</keyword>
<dbReference type="AlphaFoldDB" id="A0A0C3PH32"/>
<protein>
    <recommendedName>
        <fullName evidence="3">FAD-binding domain-containing protein</fullName>
    </recommendedName>
</protein>
<dbReference type="EMBL" id="KN831959">
    <property type="protein sequence ID" value="KIO07726.1"/>
    <property type="molecule type" value="Genomic_DNA"/>
</dbReference>
<name>A0A0C3PH32_PISTI</name>
<proteinExistence type="predicted"/>
<dbReference type="HOGENOM" id="CLU_1050187_0_0_1"/>